<sequence length="148" mass="16606">MDLRYAIPPLLNFVLFLFLSCWNWNLVASSIFVQQISVLKLAFIIMALMLFLFFLFTSAEIPLNLTPIRLHLRVGHFSIALTASLLASSFLPPSLFWWFSSTVESIPSYFIIIATDHDEETPNADSAPPLEIDVEIGHLDGFMGDVAA</sequence>
<evidence type="ECO:0000256" key="1">
    <source>
        <dbReference type="SAM" id="Phobius"/>
    </source>
</evidence>
<proteinExistence type="predicted"/>
<dbReference type="Proteomes" id="UP000187203">
    <property type="component" value="Unassembled WGS sequence"/>
</dbReference>
<gene>
    <name evidence="2" type="ORF">COLO4_27948</name>
</gene>
<dbReference type="AlphaFoldDB" id="A0A1R3HNU7"/>
<keyword evidence="1" id="KW-0472">Membrane</keyword>
<accession>A0A1R3HNU7</accession>
<keyword evidence="1" id="KW-1133">Transmembrane helix</keyword>
<feature type="transmembrane region" description="Helical" evidence="1">
    <location>
        <begin position="77"/>
        <end position="99"/>
    </location>
</feature>
<organism evidence="2 3">
    <name type="scientific">Corchorus olitorius</name>
    <dbReference type="NCBI Taxonomy" id="93759"/>
    <lineage>
        <taxon>Eukaryota</taxon>
        <taxon>Viridiplantae</taxon>
        <taxon>Streptophyta</taxon>
        <taxon>Embryophyta</taxon>
        <taxon>Tracheophyta</taxon>
        <taxon>Spermatophyta</taxon>
        <taxon>Magnoliopsida</taxon>
        <taxon>eudicotyledons</taxon>
        <taxon>Gunneridae</taxon>
        <taxon>Pentapetalae</taxon>
        <taxon>rosids</taxon>
        <taxon>malvids</taxon>
        <taxon>Malvales</taxon>
        <taxon>Malvaceae</taxon>
        <taxon>Grewioideae</taxon>
        <taxon>Apeibeae</taxon>
        <taxon>Corchorus</taxon>
    </lineage>
</organism>
<reference evidence="3" key="1">
    <citation type="submission" date="2013-09" db="EMBL/GenBank/DDBJ databases">
        <title>Corchorus olitorius genome sequencing.</title>
        <authorList>
            <person name="Alam M."/>
            <person name="Haque M.S."/>
            <person name="Islam M.S."/>
            <person name="Emdad E.M."/>
            <person name="Islam M.M."/>
            <person name="Ahmed B."/>
            <person name="Halim A."/>
            <person name="Hossen Q.M.M."/>
            <person name="Hossain M.Z."/>
            <person name="Ahmed R."/>
            <person name="Khan M.M."/>
            <person name="Islam R."/>
            <person name="Rashid M.M."/>
            <person name="Khan S.A."/>
            <person name="Rahman M.S."/>
            <person name="Alam M."/>
            <person name="Yahiya A.S."/>
            <person name="Khan M.S."/>
            <person name="Azam M.S."/>
            <person name="Haque T."/>
            <person name="Lashkar M.Z.H."/>
            <person name="Akhand A.I."/>
            <person name="Morshed G."/>
            <person name="Roy S."/>
            <person name="Uddin K.S."/>
            <person name="Rabeya T."/>
            <person name="Hossain A.S."/>
            <person name="Chowdhury A."/>
            <person name="Snigdha A.R."/>
            <person name="Mortoza M.S."/>
            <person name="Matin S.A."/>
            <person name="Hoque S.M.E."/>
            <person name="Islam M.K."/>
            <person name="Roy D.K."/>
            <person name="Haider R."/>
            <person name="Moosa M.M."/>
            <person name="Elias S.M."/>
            <person name="Hasan A.M."/>
            <person name="Jahan S."/>
            <person name="Shafiuddin M."/>
            <person name="Mahmood N."/>
            <person name="Shommy N.S."/>
        </authorList>
    </citation>
    <scope>NUCLEOTIDE SEQUENCE [LARGE SCALE GENOMIC DNA]</scope>
    <source>
        <strain evidence="3">cv. O-4</strain>
    </source>
</reference>
<keyword evidence="3" id="KW-1185">Reference proteome</keyword>
<name>A0A1R3HNU7_9ROSI</name>
<evidence type="ECO:0000313" key="2">
    <source>
        <dbReference type="EMBL" id="OMO71920.1"/>
    </source>
</evidence>
<dbReference type="EMBL" id="AWUE01019716">
    <property type="protein sequence ID" value="OMO71920.1"/>
    <property type="molecule type" value="Genomic_DNA"/>
</dbReference>
<evidence type="ECO:0000313" key="3">
    <source>
        <dbReference type="Proteomes" id="UP000187203"/>
    </source>
</evidence>
<keyword evidence="1" id="KW-0812">Transmembrane</keyword>
<dbReference type="OrthoDB" id="10485193at2759"/>
<dbReference type="PROSITE" id="PS51257">
    <property type="entry name" value="PROKAR_LIPOPROTEIN"/>
    <property type="match status" value="1"/>
</dbReference>
<comment type="caution">
    <text evidence="2">The sequence shown here is derived from an EMBL/GenBank/DDBJ whole genome shotgun (WGS) entry which is preliminary data.</text>
</comment>
<feature type="transmembrane region" description="Helical" evidence="1">
    <location>
        <begin position="38"/>
        <end position="57"/>
    </location>
</feature>
<evidence type="ECO:0008006" key="4">
    <source>
        <dbReference type="Google" id="ProtNLM"/>
    </source>
</evidence>
<protein>
    <recommendedName>
        <fullName evidence="4">Transmembrane protein</fullName>
    </recommendedName>
</protein>
<feature type="transmembrane region" description="Helical" evidence="1">
    <location>
        <begin position="6"/>
        <end position="26"/>
    </location>
</feature>